<gene>
    <name evidence="1" type="ORF">L2E82_11609</name>
</gene>
<evidence type="ECO:0000313" key="1">
    <source>
        <dbReference type="EMBL" id="KAI3781591.1"/>
    </source>
</evidence>
<keyword evidence="2" id="KW-1185">Reference proteome</keyword>
<name>A0ACB9GET1_CICIN</name>
<reference evidence="2" key="1">
    <citation type="journal article" date="2022" name="Mol. Ecol. Resour.">
        <title>The genomes of chicory, endive, great burdock and yacon provide insights into Asteraceae palaeo-polyploidization history and plant inulin production.</title>
        <authorList>
            <person name="Fan W."/>
            <person name="Wang S."/>
            <person name="Wang H."/>
            <person name="Wang A."/>
            <person name="Jiang F."/>
            <person name="Liu H."/>
            <person name="Zhao H."/>
            <person name="Xu D."/>
            <person name="Zhang Y."/>
        </authorList>
    </citation>
    <scope>NUCLEOTIDE SEQUENCE [LARGE SCALE GENOMIC DNA]</scope>
    <source>
        <strain evidence="2">cv. Punajuju</strain>
    </source>
</reference>
<dbReference type="Proteomes" id="UP001055811">
    <property type="component" value="Linkage Group LG02"/>
</dbReference>
<organism evidence="1 2">
    <name type="scientific">Cichorium intybus</name>
    <name type="common">Chicory</name>
    <dbReference type="NCBI Taxonomy" id="13427"/>
    <lineage>
        <taxon>Eukaryota</taxon>
        <taxon>Viridiplantae</taxon>
        <taxon>Streptophyta</taxon>
        <taxon>Embryophyta</taxon>
        <taxon>Tracheophyta</taxon>
        <taxon>Spermatophyta</taxon>
        <taxon>Magnoliopsida</taxon>
        <taxon>eudicotyledons</taxon>
        <taxon>Gunneridae</taxon>
        <taxon>Pentapetalae</taxon>
        <taxon>asterids</taxon>
        <taxon>campanulids</taxon>
        <taxon>Asterales</taxon>
        <taxon>Asteraceae</taxon>
        <taxon>Cichorioideae</taxon>
        <taxon>Cichorieae</taxon>
        <taxon>Cichoriinae</taxon>
        <taxon>Cichorium</taxon>
    </lineage>
</organism>
<protein>
    <submittedName>
        <fullName evidence="1">Uncharacterized protein</fullName>
    </submittedName>
</protein>
<accession>A0ACB9GET1</accession>
<reference evidence="1 2" key="2">
    <citation type="journal article" date="2022" name="Mol. Ecol. Resour.">
        <title>The genomes of chicory, endive, great burdock and yacon provide insights into Asteraceae paleo-polyploidization history and plant inulin production.</title>
        <authorList>
            <person name="Fan W."/>
            <person name="Wang S."/>
            <person name="Wang H."/>
            <person name="Wang A."/>
            <person name="Jiang F."/>
            <person name="Liu H."/>
            <person name="Zhao H."/>
            <person name="Xu D."/>
            <person name="Zhang Y."/>
        </authorList>
    </citation>
    <scope>NUCLEOTIDE SEQUENCE [LARGE SCALE GENOMIC DNA]</scope>
    <source>
        <strain evidence="2">cv. Punajuju</strain>
        <tissue evidence="1">Leaves</tissue>
    </source>
</reference>
<comment type="caution">
    <text evidence="1">The sequence shown here is derived from an EMBL/GenBank/DDBJ whole genome shotgun (WGS) entry which is preliminary data.</text>
</comment>
<sequence>MSISRNQKSTFKPKSDSRIFKVNIRRKCKNRKDTKTEKLFCSCRAKICLSAGVSSIDRKHTKRRVLSSPAVFCLRYCISYGQSATLENTA</sequence>
<dbReference type="EMBL" id="CM042010">
    <property type="protein sequence ID" value="KAI3781591.1"/>
    <property type="molecule type" value="Genomic_DNA"/>
</dbReference>
<evidence type="ECO:0000313" key="2">
    <source>
        <dbReference type="Proteomes" id="UP001055811"/>
    </source>
</evidence>
<proteinExistence type="predicted"/>